<dbReference type="EMBL" id="JAATIQ010000364">
    <property type="protein sequence ID" value="KAF4359694.1"/>
    <property type="molecule type" value="Genomic_DNA"/>
</dbReference>
<accession>A0A7J6EMR3</accession>
<dbReference type="Proteomes" id="UP000583929">
    <property type="component" value="Unassembled WGS sequence"/>
</dbReference>
<dbReference type="AlphaFoldDB" id="A0A7J6EMR3"/>
<name>A0A7J6EMR3_CANSA</name>
<protein>
    <submittedName>
        <fullName evidence="1">Uncharacterized protein</fullName>
    </submittedName>
</protein>
<sequence length="68" mass="7139">MCDIIHHHNKCSKWRSETSSGGGNEHRKCSCGEQYCSCNPCTCSGSSARAGAAAGLVKPRCTCLTCAS</sequence>
<gene>
    <name evidence="1" type="ORF">G4B88_000505</name>
</gene>
<proteinExistence type="predicted"/>
<comment type="caution">
    <text evidence="1">The sequence shown here is derived from an EMBL/GenBank/DDBJ whole genome shotgun (WGS) entry which is preliminary data.</text>
</comment>
<evidence type="ECO:0000313" key="1">
    <source>
        <dbReference type="EMBL" id="KAF4359694.1"/>
    </source>
</evidence>
<evidence type="ECO:0000313" key="2">
    <source>
        <dbReference type="Proteomes" id="UP000583929"/>
    </source>
</evidence>
<keyword evidence="2" id="KW-1185">Reference proteome</keyword>
<organism evidence="1 2">
    <name type="scientific">Cannabis sativa</name>
    <name type="common">Hemp</name>
    <name type="synonym">Marijuana</name>
    <dbReference type="NCBI Taxonomy" id="3483"/>
    <lineage>
        <taxon>Eukaryota</taxon>
        <taxon>Viridiplantae</taxon>
        <taxon>Streptophyta</taxon>
        <taxon>Embryophyta</taxon>
        <taxon>Tracheophyta</taxon>
        <taxon>Spermatophyta</taxon>
        <taxon>Magnoliopsida</taxon>
        <taxon>eudicotyledons</taxon>
        <taxon>Gunneridae</taxon>
        <taxon>Pentapetalae</taxon>
        <taxon>rosids</taxon>
        <taxon>fabids</taxon>
        <taxon>Rosales</taxon>
        <taxon>Cannabaceae</taxon>
        <taxon>Cannabis</taxon>
    </lineage>
</organism>
<reference evidence="1 2" key="1">
    <citation type="journal article" date="2020" name="bioRxiv">
        <title>Sequence and annotation of 42 cannabis genomes reveals extensive copy number variation in cannabinoid synthesis and pathogen resistance genes.</title>
        <authorList>
            <person name="Mckernan K.J."/>
            <person name="Helbert Y."/>
            <person name="Kane L.T."/>
            <person name="Ebling H."/>
            <person name="Zhang L."/>
            <person name="Liu B."/>
            <person name="Eaton Z."/>
            <person name="Mclaughlin S."/>
            <person name="Kingan S."/>
            <person name="Baybayan P."/>
            <person name="Concepcion G."/>
            <person name="Jordan M."/>
            <person name="Riva A."/>
            <person name="Barbazuk W."/>
            <person name="Harkins T."/>
        </authorList>
    </citation>
    <scope>NUCLEOTIDE SEQUENCE [LARGE SCALE GENOMIC DNA]</scope>
    <source>
        <strain evidence="2">cv. Jamaican Lion 4</strain>
        <tissue evidence="1">Leaf</tissue>
    </source>
</reference>